<proteinExistence type="predicted"/>
<dbReference type="GO" id="GO:1904263">
    <property type="term" value="P:positive regulation of TORC1 signaling"/>
    <property type="evidence" value="ECO:0007669"/>
    <property type="project" value="TreeGrafter"/>
</dbReference>
<evidence type="ECO:0000256" key="3">
    <source>
        <dbReference type="ARBA" id="ARBA00023242"/>
    </source>
</evidence>
<feature type="compositionally biased region" description="Basic and acidic residues" evidence="4">
    <location>
        <begin position="69"/>
        <end position="117"/>
    </location>
</feature>
<dbReference type="CDD" id="cd00201">
    <property type="entry name" value="WW"/>
    <property type="match status" value="1"/>
</dbReference>
<reference evidence="6 7" key="1">
    <citation type="journal article" date="2019" name="PLoS Biol.">
        <title>Sex chromosomes control vertical transmission of feminizing Wolbachia symbionts in an isopod.</title>
        <authorList>
            <person name="Becking T."/>
            <person name="Chebbi M.A."/>
            <person name="Giraud I."/>
            <person name="Moumen B."/>
            <person name="Laverre T."/>
            <person name="Caubet Y."/>
            <person name="Peccoud J."/>
            <person name="Gilbert C."/>
            <person name="Cordaux R."/>
        </authorList>
    </citation>
    <scope>NUCLEOTIDE SEQUENCE [LARGE SCALE GENOMIC DNA]</scope>
    <source>
        <strain evidence="6">ANa2</strain>
        <tissue evidence="6">Whole body excluding digestive tract and cuticle</tissue>
    </source>
</reference>
<keyword evidence="2" id="KW-0156">Chromatin regulator</keyword>
<keyword evidence="7" id="KW-1185">Reference proteome</keyword>
<evidence type="ECO:0000313" key="7">
    <source>
        <dbReference type="Proteomes" id="UP000326759"/>
    </source>
</evidence>
<dbReference type="AlphaFoldDB" id="A0A5N5SNR7"/>
<dbReference type="Pfam" id="PF00397">
    <property type="entry name" value="WW"/>
    <property type="match status" value="1"/>
</dbReference>
<dbReference type="Proteomes" id="UP000326759">
    <property type="component" value="Unassembled WGS sequence"/>
</dbReference>
<comment type="caution">
    <text evidence="6">The sequence shown here is derived from an EMBL/GenBank/DDBJ whole genome shotgun (WGS) entry which is preliminary data.</text>
</comment>
<evidence type="ECO:0000256" key="2">
    <source>
        <dbReference type="ARBA" id="ARBA00022853"/>
    </source>
</evidence>
<keyword evidence="3" id="KW-0539">Nucleus</keyword>
<evidence type="ECO:0000256" key="4">
    <source>
        <dbReference type="SAM" id="MobiDB-lite"/>
    </source>
</evidence>
<feature type="region of interest" description="Disordered" evidence="4">
    <location>
        <begin position="244"/>
        <end position="310"/>
    </location>
</feature>
<dbReference type="InterPro" id="IPR036020">
    <property type="entry name" value="WW_dom_sf"/>
</dbReference>
<dbReference type="OrthoDB" id="10072039at2759"/>
<feature type="compositionally biased region" description="Polar residues" evidence="4">
    <location>
        <begin position="150"/>
        <end position="168"/>
    </location>
</feature>
<dbReference type="InterPro" id="IPR038867">
    <property type="entry name" value="WAC"/>
</dbReference>
<dbReference type="GO" id="GO:0006325">
    <property type="term" value="P:chromatin organization"/>
    <property type="evidence" value="ECO:0007669"/>
    <property type="project" value="UniProtKB-KW"/>
</dbReference>
<dbReference type="PROSITE" id="PS01159">
    <property type="entry name" value="WW_DOMAIN_1"/>
    <property type="match status" value="1"/>
</dbReference>
<feature type="compositionally biased region" description="Low complexity" evidence="4">
    <location>
        <begin position="182"/>
        <end position="205"/>
    </location>
</feature>
<evidence type="ECO:0000259" key="5">
    <source>
        <dbReference type="PROSITE" id="PS50020"/>
    </source>
</evidence>
<accession>A0A5N5SNR7</accession>
<feature type="compositionally biased region" description="Polar residues" evidence="4">
    <location>
        <begin position="125"/>
        <end position="138"/>
    </location>
</feature>
<dbReference type="EMBL" id="SEYY01022296">
    <property type="protein sequence ID" value="KAB7495656.1"/>
    <property type="molecule type" value="Genomic_DNA"/>
</dbReference>
<dbReference type="GO" id="GO:0010506">
    <property type="term" value="P:regulation of autophagy"/>
    <property type="evidence" value="ECO:0007669"/>
    <property type="project" value="TreeGrafter"/>
</dbReference>
<dbReference type="Gene3D" id="2.20.70.10">
    <property type="match status" value="1"/>
</dbReference>
<dbReference type="GO" id="GO:0005634">
    <property type="term" value="C:nucleus"/>
    <property type="evidence" value="ECO:0007669"/>
    <property type="project" value="UniProtKB-SubCell"/>
</dbReference>
<dbReference type="PANTHER" id="PTHR15911">
    <property type="entry name" value="WW DOMAIN-CONTAINING ADAPTER PROTEIN WITH COILED-COIL"/>
    <property type="match status" value="1"/>
</dbReference>
<dbReference type="GO" id="GO:0000993">
    <property type="term" value="F:RNA polymerase II complex binding"/>
    <property type="evidence" value="ECO:0007669"/>
    <property type="project" value="TreeGrafter"/>
</dbReference>
<organism evidence="6 7">
    <name type="scientific">Armadillidium nasatum</name>
    <dbReference type="NCBI Taxonomy" id="96803"/>
    <lineage>
        <taxon>Eukaryota</taxon>
        <taxon>Metazoa</taxon>
        <taxon>Ecdysozoa</taxon>
        <taxon>Arthropoda</taxon>
        <taxon>Crustacea</taxon>
        <taxon>Multicrustacea</taxon>
        <taxon>Malacostraca</taxon>
        <taxon>Eumalacostraca</taxon>
        <taxon>Peracarida</taxon>
        <taxon>Isopoda</taxon>
        <taxon>Oniscidea</taxon>
        <taxon>Crinocheta</taxon>
        <taxon>Armadillidiidae</taxon>
        <taxon>Armadillidium</taxon>
    </lineage>
</organism>
<dbReference type="GO" id="GO:0003682">
    <property type="term" value="F:chromatin binding"/>
    <property type="evidence" value="ECO:0007669"/>
    <property type="project" value="TreeGrafter"/>
</dbReference>
<feature type="domain" description="WW" evidence="5">
    <location>
        <begin position="6"/>
        <end position="33"/>
    </location>
</feature>
<dbReference type="PANTHER" id="PTHR15911:SF6">
    <property type="entry name" value="WW DOMAIN-CONTAINING ADAPTER PROTEIN WITH COILED-COIL"/>
    <property type="match status" value="1"/>
</dbReference>
<name>A0A5N5SNR7_9CRUS</name>
<dbReference type="SUPFAM" id="SSF51045">
    <property type="entry name" value="WW domain"/>
    <property type="match status" value="1"/>
</dbReference>
<evidence type="ECO:0000313" key="6">
    <source>
        <dbReference type="EMBL" id="KAB7495656.1"/>
    </source>
</evidence>
<dbReference type="InterPro" id="IPR001202">
    <property type="entry name" value="WW_dom"/>
</dbReference>
<feature type="compositionally biased region" description="Polar residues" evidence="4">
    <location>
        <begin position="46"/>
        <end position="63"/>
    </location>
</feature>
<dbReference type="PROSITE" id="PS50020">
    <property type="entry name" value="WW_DOMAIN_2"/>
    <property type="match status" value="1"/>
</dbReference>
<feature type="compositionally biased region" description="Polar residues" evidence="4">
    <location>
        <begin position="259"/>
        <end position="272"/>
    </location>
</feature>
<protein>
    <submittedName>
        <fullName evidence="6">WW domain-containing adapter protein with coiled-coil</fullName>
    </submittedName>
</protein>
<feature type="compositionally biased region" description="Polar residues" evidence="4">
    <location>
        <begin position="206"/>
        <end position="231"/>
    </location>
</feature>
<feature type="region of interest" description="Disordered" evidence="4">
    <location>
        <begin position="39"/>
        <end position="231"/>
    </location>
</feature>
<gene>
    <name evidence="6" type="primary">wac</name>
    <name evidence="6" type="ORF">Anas_07557</name>
</gene>
<comment type="subcellular location">
    <subcellularLocation>
        <location evidence="1">Nucleus</location>
    </subcellularLocation>
</comment>
<sequence length="426" mass="46816">MRVGEWSEHVSSSGKKYYYNCRTEVSQWEKPPEWLEWERSHRGSGSAVTSGSNHMCKESSLSSVAIHRSQHEKSRQDKHSNLSDGYRDSRDMRESDRERRDFRNEDHYDRRESRKYPQDVGTTDMEISSGDSTPTSESLHNRVVVDGSQDMVNNNPSVSNLHMGTSSHFPKPHSKLTHSNMVAPSASLSSSLPGSGTTSVSTSSSHITNNGTPGTSSLISSSVPPTMPQLLNSHPRLMALSSTNLQPEAKGGGGIVSNLGHSQDGDLSNVGNKPQLEPLTIAANSINIGAGPPTPTHSESQDGLDIRKIGSPNSSLNSLQSLTQTSINSLALTPSLNNYYKEQLISHVQSWPAEGIEKQCQRLSEEAHTMGSLIMTKVSADLKMARSLVRLAEIQATLHEQRILFLRAQKRELEEVKAQNCFMNDT</sequence>
<dbReference type="SMART" id="SM00456">
    <property type="entry name" value="WW"/>
    <property type="match status" value="1"/>
</dbReference>
<evidence type="ECO:0000256" key="1">
    <source>
        <dbReference type="ARBA" id="ARBA00004123"/>
    </source>
</evidence>